<name>A0A7W7SY61_9PSEU</name>
<dbReference type="Gene3D" id="3.30.200.20">
    <property type="entry name" value="Phosphorylase Kinase, domain 1"/>
    <property type="match status" value="1"/>
</dbReference>
<feature type="region of interest" description="Disordered" evidence="8">
    <location>
        <begin position="349"/>
        <end position="373"/>
    </location>
</feature>
<proteinExistence type="predicted"/>
<reference evidence="10 11" key="1">
    <citation type="submission" date="2020-08" db="EMBL/GenBank/DDBJ databases">
        <title>Sequencing the genomes of 1000 actinobacteria strains.</title>
        <authorList>
            <person name="Klenk H.-P."/>
        </authorList>
    </citation>
    <scope>NUCLEOTIDE SEQUENCE [LARGE SCALE GENOMIC DNA]</scope>
    <source>
        <strain evidence="10 11">DSM 45084</strain>
    </source>
</reference>
<evidence type="ECO:0000259" key="9">
    <source>
        <dbReference type="PROSITE" id="PS50011"/>
    </source>
</evidence>
<dbReference type="PANTHER" id="PTHR43289:SF6">
    <property type="entry name" value="SERINE_THREONINE-PROTEIN KINASE NEKL-3"/>
    <property type="match status" value="1"/>
</dbReference>
<dbReference type="AlphaFoldDB" id="A0A7W7SY61"/>
<protein>
    <recommendedName>
        <fullName evidence="1">non-specific serine/threonine protein kinase</fullName>
        <ecNumber evidence="1">2.7.11.1</ecNumber>
    </recommendedName>
</protein>
<accession>A0A7W7SY61</accession>
<evidence type="ECO:0000256" key="8">
    <source>
        <dbReference type="SAM" id="MobiDB-lite"/>
    </source>
</evidence>
<dbReference type="PROSITE" id="PS00107">
    <property type="entry name" value="PROTEIN_KINASE_ATP"/>
    <property type="match status" value="1"/>
</dbReference>
<evidence type="ECO:0000256" key="6">
    <source>
        <dbReference type="ARBA" id="ARBA00022840"/>
    </source>
</evidence>
<keyword evidence="3" id="KW-0808">Transferase</keyword>
<dbReference type="Proteomes" id="UP000542674">
    <property type="component" value="Unassembled WGS sequence"/>
</dbReference>
<keyword evidence="11" id="KW-1185">Reference proteome</keyword>
<dbReference type="Gene3D" id="1.10.510.10">
    <property type="entry name" value="Transferase(Phosphotransferase) domain 1"/>
    <property type="match status" value="1"/>
</dbReference>
<dbReference type="InterPro" id="IPR000719">
    <property type="entry name" value="Prot_kinase_dom"/>
</dbReference>
<dbReference type="EC" id="2.7.11.1" evidence="1"/>
<keyword evidence="2 10" id="KW-0723">Serine/threonine-protein kinase</keyword>
<dbReference type="Pfam" id="PF00069">
    <property type="entry name" value="Pkinase"/>
    <property type="match status" value="1"/>
</dbReference>
<evidence type="ECO:0000256" key="1">
    <source>
        <dbReference type="ARBA" id="ARBA00012513"/>
    </source>
</evidence>
<keyword evidence="6 7" id="KW-0067">ATP-binding</keyword>
<evidence type="ECO:0000313" key="10">
    <source>
        <dbReference type="EMBL" id="MBB4963096.1"/>
    </source>
</evidence>
<evidence type="ECO:0000256" key="4">
    <source>
        <dbReference type="ARBA" id="ARBA00022741"/>
    </source>
</evidence>
<dbReference type="PROSITE" id="PS50011">
    <property type="entry name" value="PROTEIN_KINASE_DOM"/>
    <property type="match status" value="1"/>
</dbReference>
<evidence type="ECO:0000256" key="7">
    <source>
        <dbReference type="PROSITE-ProRule" id="PRU10141"/>
    </source>
</evidence>
<evidence type="ECO:0000256" key="2">
    <source>
        <dbReference type="ARBA" id="ARBA00022527"/>
    </source>
</evidence>
<dbReference type="CDD" id="cd14014">
    <property type="entry name" value="STKc_PknB_like"/>
    <property type="match status" value="1"/>
</dbReference>
<comment type="caution">
    <text evidence="10">The sequence shown here is derived from an EMBL/GenBank/DDBJ whole genome shotgun (WGS) entry which is preliminary data.</text>
</comment>
<organism evidence="10 11">
    <name type="scientific">Saccharothrix violaceirubra</name>
    <dbReference type="NCBI Taxonomy" id="413306"/>
    <lineage>
        <taxon>Bacteria</taxon>
        <taxon>Bacillati</taxon>
        <taxon>Actinomycetota</taxon>
        <taxon>Actinomycetes</taxon>
        <taxon>Pseudonocardiales</taxon>
        <taxon>Pseudonocardiaceae</taxon>
        <taxon>Saccharothrix</taxon>
    </lineage>
</organism>
<evidence type="ECO:0000256" key="5">
    <source>
        <dbReference type="ARBA" id="ARBA00022777"/>
    </source>
</evidence>
<dbReference type="SMART" id="SM00220">
    <property type="entry name" value="S_TKc"/>
    <property type="match status" value="1"/>
</dbReference>
<evidence type="ECO:0000313" key="11">
    <source>
        <dbReference type="Proteomes" id="UP000542674"/>
    </source>
</evidence>
<dbReference type="PANTHER" id="PTHR43289">
    <property type="entry name" value="MITOGEN-ACTIVATED PROTEIN KINASE KINASE KINASE 20-RELATED"/>
    <property type="match status" value="1"/>
</dbReference>
<evidence type="ECO:0000256" key="3">
    <source>
        <dbReference type="ARBA" id="ARBA00022679"/>
    </source>
</evidence>
<keyword evidence="5 10" id="KW-0418">Kinase</keyword>
<feature type="binding site" evidence="7">
    <location>
        <position position="40"/>
    </location>
    <ligand>
        <name>ATP</name>
        <dbReference type="ChEBI" id="CHEBI:30616"/>
    </ligand>
</feature>
<keyword evidence="4 7" id="KW-0547">Nucleotide-binding</keyword>
<feature type="domain" description="Protein kinase" evidence="9">
    <location>
        <begin position="11"/>
        <end position="269"/>
    </location>
</feature>
<dbReference type="GO" id="GO:0005524">
    <property type="term" value="F:ATP binding"/>
    <property type="evidence" value="ECO:0007669"/>
    <property type="project" value="UniProtKB-UniRule"/>
</dbReference>
<dbReference type="InterPro" id="IPR008271">
    <property type="entry name" value="Ser/Thr_kinase_AS"/>
</dbReference>
<dbReference type="GO" id="GO:0004674">
    <property type="term" value="F:protein serine/threonine kinase activity"/>
    <property type="evidence" value="ECO:0007669"/>
    <property type="project" value="UniProtKB-KW"/>
</dbReference>
<dbReference type="InterPro" id="IPR011009">
    <property type="entry name" value="Kinase-like_dom_sf"/>
</dbReference>
<dbReference type="InterPro" id="IPR017441">
    <property type="entry name" value="Protein_kinase_ATP_BS"/>
</dbReference>
<dbReference type="EMBL" id="JACHJS010000001">
    <property type="protein sequence ID" value="MBB4963096.1"/>
    <property type="molecule type" value="Genomic_DNA"/>
</dbReference>
<sequence length="540" mass="57516">MDTERLIGGRYRLRHVLGRGSMGTVWAAHDEVLRRAVAVKEMLHPPGTPEPEAEVLRERTLREARSAAALAHPNLVTLYDVVRHDGEPFVVMELVPSASLAEVVRERGPLTDEQGAVVADAVAAGLEAAHRAGITHRDVKPGNVLVADDGRVKLTDFGIARNVAEATLTSRGITLGTPAFIAPEVAAGGDVSPAADLWSLGATLYAAMTGQDPYEGANVMQTVNQVIHADVPDLGVTGGLEPVIAGLMVKDPQARIPLAEVRRLLVDTLPEPGANVFPSDGPTRPVVEVVRRPPAKPVIAPDTPLASDPGPLPFTLTPERRRPVSKPVVLLALVLFVVASVGGFAATRTLAGTSPLPPATGARPTVSPLPDDLPLQPVRASAAAANGERDTEFGLSVGVDWTQFVEQRLHQILPPSTVVHFVSPDGVYEVTVQKFTVFYPKLTDEDYVKAVAERWGPDRIFGQAVTPSTGGILFSYRTVEQTTSTGPGRGAEPDLRRSRYSRLVPAGPSLWVVEVSFPTDQEEAGRTRLFGPIANSFTVG</sequence>
<dbReference type="SUPFAM" id="SSF56112">
    <property type="entry name" value="Protein kinase-like (PK-like)"/>
    <property type="match status" value="1"/>
</dbReference>
<gene>
    <name evidence="10" type="ORF">F4559_000455</name>
</gene>
<dbReference type="PROSITE" id="PS00108">
    <property type="entry name" value="PROTEIN_KINASE_ST"/>
    <property type="match status" value="1"/>
</dbReference>